<name>A0A917RJ76_9NOCA</name>
<reference evidence="2" key="2">
    <citation type="submission" date="2020-09" db="EMBL/GenBank/DDBJ databases">
        <authorList>
            <person name="Sun Q."/>
            <person name="Zhou Y."/>
        </authorList>
    </citation>
    <scope>NUCLEOTIDE SEQUENCE</scope>
    <source>
        <strain evidence="2">CGMCC 4.3508</strain>
    </source>
</reference>
<accession>A0A917RJ76</accession>
<protein>
    <submittedName>
        <fullName evidence="2">Acyl dehydratase</fullName>
    </submittedName>
</protein>
<sequence length="326" mass="34886">MTAGDGPYFEDLARGQVFDWAPAVTLTDGHAAVHQAIVGDRLALALDRPLCAEVVGAGPIAHPALVWDTAIGQSTLATRQVKANLFYRGLAFRRVPLIGDTLRTCTEVVALRQNRSRPGRRPTGLAALRITTVDQIGRPVLDFWRCAMVSLGDPAIETGYDDDLDAVGTDRPETDWTALVTDWRLDRFAERIKGSGRPRPQEGSTHACGGDVVSSAPELARTTLNIAAVHHDEEASGGTRLVYGGHTIGVALAQLTRAFPNLVTVLGWRSCDHLGPVHEGDTLRSSVTVDRVRPGPSGGAIVELTSSVVSAADQPVLNWRLTGLMV</sequence>
<organism evidence="2 3">
    <name type="scientific">Nocardia jinanensis</name>
    <dbReference type="NCBI Taxonomy" id="382504"/>
    <lineage>
        <taxon>Bacteria</taxon>
        <taxon>Bacillati</taxon>
        <taxon>Actinomycetota</taxon>
        <taxon>Actinomycetes</taxon>
        <taxon>Mycobacteriales</taxon>
        <taxon>Nocardiaceae</taxon>
        <taxon>Nocardia</taxon>
    </lineage>
</organism>
<gene>
    <name evidence="2" type="ORF">GCM10011588_25650</name>
</gene>
<evidence type="ECO:0000313" key="3">
    <source>
        <dbReference type="Proteomes" id="UP000638263"/>
    </source>
</evidence>
<comment type="caution">
    <text evidence="2">The sequence shown here is derived from an EMBL/GenBank/DDBJ whole genome shotgun (WGS) entry which is preliminary data.</text>
</comment>
<dbReference type="SUPFAM" id="SSF54637">
    <property type="entry name" value="Thioesterase/thiol ester dehydrase-isomerase"/>
    <property type="match status" value="2"/>
</dbReference>
<dbReference type="PANTHER" id="PTHR43664:SF1">
    <property type="entry name" value="BETA-METHYLMALYL-COA DEHYDRATASE"/>
    <property type="match status" value="1"/>
</dbReference>
<dbReference type="EMBL" id="BMMH01000004">
    <property type="protein sequence ID" value="GGL10090.1"/>
    <property type="molecule type" value="Genomic_DNA"/>
</dbReference>
<evidence type="ECO:0000256" key="1">
    <source>
        <dbReference type="SAM" id="MobiDB-lite"/>
    </source>
</evidence>
<dbReference type="CDD" id="cd03451">
    <property type="entry name" value="FkbR2"/>
    <property type="match status" value="1"/>
</dbReference>
<dbReference type="PANTHER" id="PTHR43664">
    <property type="entry name" value="MONOAMINE OXIDASE-RELATED"/>
    <property type="match status" value="1"/>
</dbReference>
<evidence type="ECO:0000313" key="2">
    <source>
        <dbReference type="EMBL" id="GGL10090.1"/>
    </source>
</evidence>
<keyword evidence="3" id="KW-1185">Reference proteome</keyword>
<dbReference type="RefSeq" id="WP_058854304.1">
    <property type="nucleotide sequence ID" value="NZ_BMMH01000004.1"/>
</dbReference>
<reference evidence="2" key="1">
    <citation type="journal article" date="2014" name="Int. J. Syst. Evol. Microbiol.">
        <title>Complete genome sequence of Corynebacterium casei LMG S-19264T (=DSM 44701T), isolated from a smear-ripened cheese.</title>
        <authorList>
            <consortium name="US DOE Joint Genome Institute (JGI-PGF)"/>
            <person name="Walter F."/>
            <person name="Albersmeier A."/>
            <person name="Kalinowski J."/>
            <person name="Ruckert C."/>
        </authorList>
    </citation>
    <scope>NUCLEOTIDE SEQUENCE</scope>
    <source>
        <strain evidence="2">CGMCC 4.3508</strain>
    </source>
</reference>
<dbReference type="Gene3D" id="3.10.129.10">
    <property type="entry name" value="Hotdog Thioesterase"/>
    <property type="match status" value="2"/>
</dbReference>
<dbReference type="InterPro" id="IPR052342">
    <property type="entry name" value="MCH/BMMD"/>
</dbReference>
<feature type="region of interest" description="Disordered" evidence="1">
    <location>
        <begin position="193"/>
        <end position="212"/>
    </location>
</feature>
<proteinExistence type="predicted"/>
<dbReference type="Proteomes" id="UP000638263">
    <property type="component" value="Unassembled WGS sequence"/>
</dbReference>
<dbReference type="InterPro" id="IPR029069">
    <property type="entry name" value="HotDog_dom_sf"/>
</dbReference>
<dbReference type="AlphaFoldDB" id="A0A917RJ76"/>